<dbReference type="EMBL" id="MU394312">
    <property type="protein sequence ID" value="KAI6086790.1"/>
    <property type="molecule type" value="Genomic_DNA"/>
</dbReference>
<sequence length="605" mass="65847">MFLTTLLVFVGLLWQLTLSQSTPEPVVDLGYARYQGRYNETYGVNVFKGIRYAAPPVGKLRWQRPQLPAQNRSHVMPAVEYGTQCPQTGYTVPGNSIPVPLGSEDCLFLNVVAPPNRRNLPVLVWIHGGGYGLMSGASFDASPMVHSNDNSFIAVTINYRLGAFGFLSSAEVAKSGVLNAGLHDQHFALQWVQRHIHLFGGDPRQVTVAGQSAGGGSVMLLGMAYGGTLDTSLFESLIATSPYLPTQWDYDDTRPTEYYYQFADTLGCLTAETRAQDSIFECLVSADTVDLQNASNIVSHSATYGQWAFVPVTDGTMIQDRPTSHLMKGGKLNGIRILSGNNANEAPIFTPLDIKSEFKFRSLLFNNFPRLSEENMTNILALYSVPANASDMTADSDGENPPYSTTNSQYACGWQQAALNLYAEATFICPSYWLADAFSEKRGGKAWHYQFSVPPAQHSLDIDPLTQSTDMTGVETEGMNQVFRTAFQQIWGNFITKGDPALTLAQTDAAESGNITAAGAGSWPQWSGIQGQSQTLNLNMTGGVPANTTLHIGGTTVNVTFYVPGDDDLSPPLEADFKIADATSWEGGRGERCQLWAELGPWIQA</sequence>
<dbReference type="Proteomes" id="UP001497680">
    <property type="component" value="Unassembled WGS sequence"/>
</dbReference>
<keyword evidence="2" id="KW-1185">Reference proteome</keyword>
<protein>
    <submittedName>
        <fullName evidence="1">Alpha/beta-hydrolase</fullName>
    </submittedName>
</protein>
<reference evidence="1 2" key="1">
    <citation type="journal article" date="2022" name="New Phytol.">
        <title>Ecological generalism drives hyperdiversity of secondary metabolite gene clusters in xylarialean endophytes.</title>
        <authorList>
            <person name="Franco M.E.E."/>
            <person name="Wisecaver J.H."/>
            <person name="Arnold A.E."/>
            <person name="Ju Y.M."/>
            <person name="Slot J.C."/>
            <person name="Ahrendt S."/>
            <person name="Moore L.P."/>
            <person name="Eastman K.E."/>
            <person name="Scott K."/>
            <person name="Konkel Z."/>
            <person name="Mondo S.J."/>
            <person name="Kuo A."/>
            <person name="Hayes R.D."/>
            <person name="Haridas S."/>
            <person name="Andreopoulos B."/>
            <person name="Riley R."/>
            <person name="LaButti K."/>
            <person name="Pangilinan J."/>
            <person name="Lipzen A."/>
            <person name="Amirebrahimi M."/>
            <person name="Yan J."/>
            <person name="Adam C."/>
            <person name="Keymanesh K."/>
            <person name="Ng V."/>
            <person name="Louie K."/>
            <person name="Northen T."/>
            <person name="Drula E."/>
            <person name="Henrissat B."/>
            <person name="Hsieh H.M."/>
            <person name="Youens-Clark K."/>
            <person name="Lutzoni F."/>
            <person name="Miadlikowska J."/>
            <person name="Eastwood D.C."/>
            <person name="Hamelin R.C."/>
            <person name="Grigoriev I.V."/>
            <person name="U'Ren J.M."/>
        </authorList>
    </citation>
    <scope>NUCLEOTIDE SEQUENCE [LARGE SCALE GENOMIC DNA]</scope>
    <source>
        <strain evidence="1 2">ER1909</strain>
    </source>
</reference>
<evidence type="ECO:0000313" key="2">
    <source>
        <dbReference type="Proteomes" id="UP001497680"/>
    </source>
</evidence>
<organism evidence="1 2">
    <name type="scientific">Hypoxylon rubiginosum</name>
    <dbReference type="NCBI Taxonomy" id="110542"/>
    <lineage>
        <taxon>Eukaryota</taxon>
        <taxon>Fungi</taxon>
        <taxon>Dikarya</taxon>
        <taxon>Ascomycota</taxon>
        <taxon>Pezizomycotina</taxon>
        <taxon>Sordariomycetes</taxon>
        <taxon>Xylariomycetidae</taxon>
        <taxon>Xylariales</taxon>
        <taxon>Hypoxylaceae</taxon>
        <taxon>Hypoxylon</taxon>
    </lineage>
</organism>
<accession>A0ACC0D265</accession>
<gene>
    <name evidence="1" type="ORF">F4821DRAFT_122078</name>
</gene>
<name>A0ACC0D265_9PEZI</name>
<evidence type="ECO:0000313" key="1">
    <source>
        <dbReference type="EMBL" id="KAI6086790.1"/>
    </source>
</evidence>
<comment type="caution">
    <text evidence="1">The sequence shown here is derived from an EMBL/GenBank/DDBJ whole genome shotgun (WGS) entry which is preliminary data.</text>
</comment>
<proteinExistence type="predicted"/>